<gene>
    <name evidence="3" type="ORF">MJA45_26570</name>
</gene>
<accession>A0AA96LCG5</accession>
<keyword evidence="4" id="KW-1185">Reference proteome</keyword>
<evidence type="ECO:0000256" key="1">
    <source>
        <dbReference type="ARBA" id="ARBA00006739"/>
    </source>
</evidence>
<dbReference type="PANTHER" id="PTHR22916:SF3">
    <property type="entry name" value="UDP-GLCNAC:BETAGAL BETA-1,3-N-ACETYLGLUCOSAMINYLTRANSFERASE-LIKE PROTEIN 1"/>
    <property type="match status" value="1"/>
</dbReference>
<evidence type="ECO:0000313" key="4">
    <source>
        <dbReference type="Proteomes" id="UP001305702"/>
    </source>
</evidence>
<dbReference type="InterPro" id="IPR029044">
    <property type="entry name" value="Nucleotide-diphossugar_trans"/>
</dbReference>
<dbReference type="SUPFAM" id="SSF53448">
    <property type="entry name" value="Nucleotide-diphospho-sugar transferases"/>
    <property type="match status" value="1"/>
</dbReference>
<dbReference type="EMBL" id="CP130318">
    <property type="protein sequence ID" value="WNQ11121.1"/>
    <property type="molecule type" value="Genomic_DNA"/>
</dbReference>
<dbReference type="InterPro" id="IPR001173">
    <property type="entry name" value="Glyco_trans_2-like"/>
</dbReference>
<dbReference type="AlphaFoldDB" id="A0AA96LCG5"/>
<evidence type="ECO:0000259" key="2">
    <source>
        <dbReference type="Pfam" id="PF00535"/>
    </source>
</evidence>
<proteinExistence type="inferred from homology"/>
<name>A0AA96LCG5_9BACL</name>
<dbReference type="Proteomes" id="UP001305702">
    <property type="component" value="Chromosome"/>
</dbReference>
<keyword evidence="3" id="KW-0328">Glycosyltransferase</keyword>
<dbReference type="Pfam" id="PF00535">
    <property type="entry name" value="Glycos_transf_2"/>
    <property type="match status" value="1"/>
</dbReference>
<dbReference type="KEGG" id="paun:MJA45_26570"/>
<dbReference type="GO" id="GO:0016758">
    <property type="term" value="F:hexosyltransferase activity"/>
    <property type="evidence" value="ECO:0007669"/>
    <property type="project" value="UniProtKB-ARBA"/>
</dbReference>
<feature type="domain" description="Glycosyltransferase 2-like" evidence="2">
    <location>
        <begin position="9"/>
        <end position="122"/>
    </location>
</feature>
<protein>
    <submittedName>
        <fullName evidence="3">Glycosyltransferase</fullName>
        <ecNumber evidence="3">2.4.-.-</ecNumber>
    </submittedName>
</protein>
<organism evidence="3 4">
    <name type="scientific">Paenibacillus aurantius</name>
    <dbReference type="NCBI Taxonomy" id="2918900"/>
    <lineage>
        <taxon>Bacteria</taxon>
        <taxon>Bacillati</taxon>
        <taxon>Bacillota</taxon>
        <taxon>Bacilli</taxon>
        <taxon>Bacillales</taxon>
        <taxon>Paenibacillaceae</taxon>
        <taxon>Paenibacillus</taxon>
    </lineage>
</organism>
<comment type="similarity">
    <text evidence="1">Belongs to the glycosyltransferase 2 family.</text>
</comment>
<reference evidence="3 4" key="1">
    <citation type="submission" date="2022-02" db="EMBL/GenBank/DDBJ databases">
        <title>Paenibacillus sp. MBLB1776 Whole Genome Shotgun Sequencing.</title>
        <authorList>
            <person name="Hwang C.Y."/>
            <person name="Cho E.-S."/>
            <person name="Seo M.-J."/>
        </authorList>
    </citation>
    <scope>NUCLEOTIDE SEQUENCE [LARGE SCALE GENOMIC DNA]</scope>
    <source>
        <strain evidence="3 4">MBLB1776</strain>
    </source>
</reference>
<dbReference type="Gene3D" id="3.90.550.10">
    <property type="entry name" value="Spore Coat Polysaccharide Biosynthesis Protein SpsA, Chain A"/>
    <property type="match status" value="1"/>
</dbReference>
<sequence length="239" mass="27852">MKGTEGVTIVTCTNRPDFFSNILENYRSQLHKKKELIIVLNKDSMKLAEYRRKAAAYRNVAVYRMPEKATLGQCLNFGFSKMKYAYAAKFDDDDYYSPYYLTGQMQAMKDSGADLVGKRAYLAYLESRKLLILRFPREQNTVVRRVAGGTLLFRKRVLDKVRFGSLTVGEDVDFLNRCRKAGFRLYAPGPYNYVQIRRGDKSGHTWRAGDRRLMKGSRTIARTRDYRRWAAHRSPYEML</sequence>
<dbReference type="RefSeq" id="WP_315604897.1">
    <property type="nucleotide sequence ID" value="NZ_CP130318.1"/>
</dbReference>
<evidence type="ECO:0000313" key="3">
    <source>
        <dbReference type="EMBL" id="WNQ11121.1"/>
    </source>
</evidence>
<keyword evidence="3" id="KW-0808">Transferase</keyword>
<dbReference type="EC" id="2.4.-.-" evidence="3"/>
<dbReference type="PANTHER" id="PTHR22916">
    <property type="entry name" value="GLYCOSYLTRANSFERASE"/>
    <property type="match status" value="1"/>
</dbReference>